<feature type="chain" id="PRO_5003638476" evidence="1">
    <location>
        <begin position="20"/>
        <end position="82"/>
    </location>
</feature>
<evidence type="ECO:0000313" key="2">
    <source>
        <dbReference type="EMBL" id="EIE83108.1"/>
    </source>
</evidence>
<gene>
    <name evidence="2" type="ORF">RO3G_07813</name>
</gene>
<dbReference type="GeneID" id="93614784"/>
<organism evidence="2 3">
    <name type="scientific">Rhizopus delemar (strain RA 99-880 / ATCC MYA-4621 / FGSC 9543 / NRRL 43880)</name>
    <name type="common">Mucormycosis agent</name>
    <name type="synonym">Rhizopus arrhizus var. delemar</name>
    <dbReference type="NCBI Taxonomy" id="246409"/>
    <lineage>
        <taxon>Eukaryota</taxon>
        <taxon>Fungi</taxon>
        <taxon>Fungi incertae sedis</taxon>
        <taxon>Mucoromycota</taxon>
        <taxon>Mucoromycotina</taxon>
        <taxon>Mucoromycetes</taxon>
        <taxon>Mucorales</taxon>
        <taxon>Mucorineae</taxon>
        <taxon>Rhizopodaceae</taxon>
        <taxon>Rhizopus</taxon>
    </lineage>
</organism>
<dbReference type="Proteomes" id="UP000009138">
    <property type="component" value="Unassembled WGS sequence"/>
</dbReference>
<dbReference type="InParanoid" id="I1C3S8"/>
<keyword evidence="1" id="KW-0732">Signal</keyword>
<protein>
    <submittedName>
        <fullName evidence="2">Uncharacterized protein</fullName>
    </submittedName>
</protein>
<dbReference type="VEuPathDB" id="FungiDB:RO3G_07813"/>
<accession>I1C3S8</accession>
<keyword evidence="3" id="KW-1185">Reference proteome</keyword>
<sequence length="82" mass="9062">MYLTLVSFGSLIIFSLVSSLPIAFNNNMEKKSLSLTKKSLLDSILRRNDAVMIPRGVDLDGGLLDPFLFKVNCDKAKKGNEV</sequence>
<feature type="signal peptide" evidence="1">
    <location>
        <begin position="1"/>
        <end position="19"/>
    </location>
</feature>
<dbReference type="AlphaFoldDB" id="I1C3S8"/>
<reference evidence="2 3" key="1">
    <citation type="journal article" date="2009" name="PLoS Genet.">
        <title>Genomic analysis of the basal lineage fungus Rhizopus oryzae reveals a whole-genome duplication.</title>
        <authorList>
            <person name="Ma L.-J."/>
            <person name="Ibrahim A.S."/>
            <person name="Skory C."/>
            <person name="Grabherr M.G."/>
            <person name="Burger G."/>
            <person name="Butler M."/>
            <person name="Elias M."/>
            <person name="Idnurm A."/>
            <person name="Lang B.F."/>
            <person name="Sone T."/>
            <person name="Abe A."/>
            <person name="Calvo S.E."/>
            <person name="Corrochano L.M."/>
            <person name="Engels R."/>
            <person name="Fu J."/>
            <person name="Hansberg W."/>
            <person name="Kim J.-M."/>
            <person name="Kodira C.D."/>
            <person name="Koehrsen M.J."/>
            <person name="Liu B."/>
            <person name="Miranda-Saavedra D."/>
            <person name="O'Leary S."/>
            <person name="Ortiz-Castellanos L."/>
            <person name="Poulter R."/>
            <person name="Rodriguez-Romero J."/>
            <person name="Ruiz-Herrera J."/>
            <person name="Shen Y.-Q."/>
            <person name="Zeng Q."/>
            <person name="Galagan J."/>
            <person name="Birren B.W."/>
            <person name="Cuomo C.A."/>
            <person name="Wickes B.L."/>
        </authorList>
    </citation>
    <scope>NUCLEOTIDE SEQUENCE [LARGE SCALE GENOMIC DNA]</scope>
    <source>
        <strain evidence="3">RA 99-880 / ATCC MYA-4621 / FGSC 9543 / NRRL 43880</strain>
    </source>
</reference>
<proteinExistence type="predicted"/>
<evidence type="ECO:0000256" key="1">
    <source>
        <dbReference type="SAM" id="SignalP"/>
    </source>
</evidence>
<evidence type="ECO:0000313" key="3">
    <source>
        <dbReference type="Proteomes" id="UP000009138"/>
    </source>
</evidence>
<name>I1C3S8_RHIO9</name>
<dbReference type="RefSeq" id="XP_067518504.1">
    <property type="nucleotide sequence ID" value="XM_067662403.1"/>
</dbReference>
<dbReference type="EMBL" id="CH476736">
    <property type="protein sequence ID" value="EIE83108.1"/>
    <property type="molecule type" value="Genomic_DNA"/>
</dbReference>